<gene>
    <name evidence="1" type="ORF">HKD21_10200</name>
</gene>
<evidence type="ECO:0000313" key="2">
    <source>
        <dbReference type="Proteomes" id="UP000630952"/>
    </source>
</evidence>
<accession>A0ABR9YFG6</accession>
<sequence>MSGRTDTDRINWLGEQDIVVGEHASYGRWKDVALARYQKSLPADLTDIRHSIDTAMDAEERG</sequence>
<comment type="caution">
    <text evidence="1">The sequence shown here is derived from an EMBL/GenBank/DDBJ whole genome shotgun (WGS) entry which is preliminary data.</text>
</comment>
<evidence type="ECO:0000313" key="1">
    <source>
        <dbReference type="EMBL" id="MBF0877216.1"/>
    </source>
</evidence>
<dbReference type="RefSeq" id="WP_194255589.1">
    <property type="nucleotide sequence ID" value="NZ_JABCQO010000008.1"/>
</dbReference>
<dbReference type="Proteomes" id="UP000630952">
    <property type="component" value="Unassembled WGS sequence"/>
</dbReference>
<keyword evidence="2" id="KW-1185">Reference proteome</keyword>
<reference evidence="1 2" key="2">
    <citation type="submission" date="2020-11" db="EMBL/GenBank/DDBJ databases">
        <title>Description of novel Gluconobacter species.</title>
        <authorList>
            <person name="Cleenwerck I."/>
            <person name="Cnockaert M."/>
            <person name="Borremans W."/>
            <person name="Wieme A.D."/>
            <person name="De Vuyst L."/>
            <person name="Vandamme P."/>
        </authorList>
    </citation>
    <scope>NUCLEOTIDE SEQUENCE [LARGE SCALE GENOMIC DNA]</scope>
    <source>
        <strain evidence="1 2">LMG 27748</strain>
    </source>
</reference>
<organism evidence="1 2">
    <name type="scientific">Gluconobacter cerevisiae</name>
    <dbReference type="NCBI Taxonomy" id="1379734"/>
    <lineage>
        <taxon>Bacteria</taxon>
        <taxon>Pseudomonadati</taxon>
        <taxon>Pseudomonadota</taxon>
        <taxon>Alphaproteobacteria</taxon>
        <taxon>Acetobacterales</taxon>
        <taxon>Acetobacteraceae</taxon>
        <taxon>Gluconobacter</taxon>
    </lineage>
</organism>
<proteinExistence type="predicted"/>
<protein>
    <submittedName>
        <fullName evidence="1">Uncharacterized protein</fullName>
    </submittedName>
</protein>
<name>A0ABR9YFG6_9PROT</name>
<reference evidence="2" key="1">
    <citation type="submission" date="2020-04" db="EMBL/GenBank/DDBJ databases">
        <title>Description of novel Gluconacetobacter.</title>
        <authorList>
            <person name="Sombolestani A."/>
        </authorList>
    </citation>
    <scope>NUCLEOTIDE SEQUENCE [LARGE SCALE GENOMIC DNA]</scope>
    <source>
        <strain evidence="2">LMG 27748</strain>
    </source>
</reference>
<dbReference type="EMBL" id="JABCQO010000008">
    <property type="protein sequence ID" value="MBF0877216.1"/>
    <property type="molecule type" value="Genomic_DNA"/>
</dbReference>